<dbReference type="PROSITE" id="PS50043">
    <property type="entry name" value="HTH_LUXR_2"/>
    <property type="match status" value="1"/>
</dbReference>
<dbReference type="SUPFAM" id="SSF52172">
    <property type="entry name" value="CheY-like"/>
    <property type="match status" value="1"/>
</dbReference>
<dbReference type="PROSITE" id="PS50110">
    <property type="entry name" value="RESPONSE_REGULATORY"/>
    <property type="match status" value="1"/>
</dbReference>
<dbReference type="InterPro" id="IPR036388">
    <property type="entry name" value="WH-like_DNA-bd_sf"/>
</dbReference>
<organism evidence="7 8">
    <name type="scientific">Shewanella submarina</name>
    <dbReference type="NCBI Taxonomy" id="2016376"/>
    <lineage>
        <taxon>Bacteria</taxon>
        <taxon>Pseudomonadati</taxon>
        <taxon>Pseudomonadota</taxon>
        <taxon>Gammaproteobacteria</taxon>
        <taxon>Alteromonadales</taxon>
        <taxon>Shewanellaceae</taxon>
        <taxon>Shewanella</taxon>
    </lineage>
</organism>
<dbReference type="Pfam" id="PF00072">
    <property type="entry name" value="Response_reg"/>
    <property type="match status" value="1"/>
</dbReference>
<dbReference type="InterPro" id="IPR000792">
    <property type="entry name" value="Tscrpt_reg_LuxR_C"/>
</dbReference>
<feature type="domain" description="Response regulatory" evidence="6">
    <location>
        <begin position="8"/>
        <end position="122"/>
    </location>
</feature>
<dbReference type="Gene3D" id="3.40.50.2300">
    <property type="match status" value="1"/>
</dbReference>
<reference evidence="8" key="1">
    <citation type="journal article" date="2019" name="Int. J. Syst. Evol. Microbiol.">
        <title>The Global Catalogue of Microorganisms (GCM) 10K type strain sequencing project: providing services to taxonomists for standard genome sequencing and annotation.</title>
        <authorList>
            <consortium name="The Broad Institute Genomics Platform"/>
            <consortium name="The Broad Institute Genome Sequencing Center for Infectious Disease"/>
            <person name="Wu L."/>
            <person name="Ma J."/>
        </authorList>
    </citation>
    <scope>NUCLEOTIDE SEQUENCE [LARGE SCALE GENOMIC DNA]</scope>
    <source>
        <strain evidence="8">KCTC 52277</strain>
    </source>
</reference>
<gene>
    <name evidence="7" type="ORF">ACFOE0_16020</name>
</gene>
<dbReference type="Pfam" id="PF00196">
    <property type="entry name" value="GerE"/>
    <property type="match status" value="1"/>
</dbReference>
<evidence type="ECO:0000313" key="7">
    <source>
        <dbReference type="EMBL" id="MFC3139677.1"/>
    </source>
</evidence>
<evidence type="ECO:0000256" key="2">
    <source>
        <dbReference type="ARBA" id="ARBA00023125"/>
    </source>
</evidence>
<comment type="caution">
    <text evidence="7">The sequence shown here is derived from an EMBL/GenBank/DDBJ whole genome shotgun (WGS) entry which is preliminary data.</text>
</comment>
<dbReference type="SUPFAM" id="SSF46894">
    <property type="entry name" value="C-terminal effector domain of the bipartite response regulators"/>
    <property type="match status" value="1"/>
</dbReference>
<keyword evidence="1" id="KW-0805">Transcription regulation</keyword>
<dbReference type="InterPro" id="IPR016032">
    <property type="entry name" value="Sig_transdc_resp-reg_C-effctor"/>
</dbReference>
<dbReference type="EMBL" id="JBHRTD010000017">
    <property type="protein sequence ID" value="MFC3139677.1"/>
    <property type="molecule type" value="Genomic_DNA"/>
</dbReference>
<dbReference type="InterPro" id="IPR011006">
    <property type="entry name" value="CheY-like_superfamily"/>
</dbReference>
<dbReference type="PRINTS" id="PR00038">
    <property type="entry name" value="HTHLUXR"/>
</dbReference>
<dbReference type="Proteomes" id="UP001595621">
    <property type="component" value="Unassembled WGS sequence"/>
</dbReference>
<protein>
    <submittedName>
        <fullName evidence="7">Response regulator transcription factor</fullName>
    </submittedName>
</protein>
<evidence type="ECO:0000313" key="8">
    <source>
        <dbReference type="Proteomes" id="UP001595621"/>
    </source>
</evidence>
<feature type="domain" description="HTH luxR-type" evidence="5">
    <location>
        <begin position="138"/>
        <end position="203"/>
    </location>
</feature>
<sequence>MNSPNIDNVYLVDDDQDVLESLSWMLEGLGIQPACYQSADAFLTQTDIHQAGVAVLDINMPGMDGMELLETLKQRNSPIRVIMLTGQGTIALAVKSIQFGALDFLEKPVDGDKLLTLLEQGIKQSQELAESLVHKTQITTRLESLTRREKEVLSGILDGKMNKVIAAELGIAQRTIELHRQKVMSKMSAGSVAELTSMINAVH</sequence>
<feature type="modified residue" description="4-aspartylphosphate" evidence="4">
    <location>
        <position position="57"/>
    </location>
</feature>
<dbReference type="InterPro" id="IPR001789">
    <property type="entry name" value="Sig_transdc_resp-reg_receiver"/>
</dbReference>
<name>A0ABV7GKS5_9GAMM</name>
<dbReference type="RefSeq" id="WP_248936190.1">
    <property type="nucleotide sequence ID" value="NZ_JAKILF010000004.1"/>
</dbReference>
<dbReference type="Gene3D" id="1.10.10.10">
    <property type="entry name" value="Winged helix-like DNA-binding domain superfamily/Winged helix DNA-binding domain"/>
    <property type="match status" value="1"/>
</dbReference>
<dbReference type="CDD" id="cd06170">
    <property type="entry name" value="LuxR_C_like"/>
    <property type="match status" value="1"/>
</dbReference>
<evidence type="ECO:0000256" key="1">
    <source>
        <dbReference type="ARBA" id="ARBA00023015"/>
    </source>
</evidence>
<dbReference type="SMART" id="SM00421">
    <property type="entry name" value="HTH_LUXR"/>
    <property type="match status" value="1"/>
</dbReference>
<proteinExistence type="predicted"/>
<evidence type="ECO:0000256" key="3">
    <source>
        <dbReference type="ARBA" id="ARBA00023163"/>
    </source>
</evidence>
<keyword evidence="8" id="KW-1185">Reference proteome</keyword>
<evidence type="ECO:0000259" key="5">
    <source>
        <dbReference type="PROSITE" id="PS50043"/>
    </source>
</evidence>
<evidence type="ECO:0000256" key="4">
    <source>
        <dbReference type="PROSITE-ProRule" id="PRU00169"/>
    </source>
</evidence>
<accession>A0ABV7GKS5</accession>
<keyword evidence="4" id="KW-0597">Phosphoprotein</keyword>
<dbReference type="PANTHER" id="PTHR44688">
    <property type="entry name" value="DNA-BINDING TRANSCRIPTIONAL ACTIVATOR DEVR_DOSR"/>
    <property type="match status" value="1"/>
</dbReference>
<keyword evidence="3" id="KW-0804">Transcription</keyword>
<evidence type="ECO:0000259" key="6">
    <source>
        <dbReference type="PROSITE" id="PS50110"/>
    </source>
</evidence>
<keyword evidence="2" id="KW-0238">DNA-binding</keyword>
<dbReference type="SMART" id="SM00448">
    <property type="entry name" value="REC"/>
    <property type="match status" value="1"/>
</dbReference>
<dbReference type="PANTHER" id="PTHR44688:SF16">
    <property type="entry name" value="DNA-BINDING TRANSCRIPTIONAL ACTIVATOR DEVR_DOSR"/>
    <property type="match status" value="1"/>
</dbReference>